<gene>
    <name evidence="3" type="ORF">SEMRO_2041_G312220.1</name>
</gene>
<sequence length="317" mass="35542">MDPPGKGPATMVGENPVRVDAAEAIARPTGSPKESPQEEEVNTKKSAASDDEYPLDPALFVLSREEKERALAVKRAIEGLSDIDITISDFMCAHLAIAGQGDLEWAVARVYKMQDVQEEYKFLDSYEEGVVAIQAMMEILPHGIMSFSCDPVSGKCAVVMDGVSRLKELWKNPKNVDVTIRGCQYVCRAQFPSLECVRVGNTHVFEMEGYEWGRGMTDVKELSKLTNETQGTYPTVLNFVRFYNTPTMFNCVVSMVKRLIPKELAKTFSFGNTYSGGSLRDFYLVPTPEAAYQRAYINLCRNLKMRFESEKRFSLSN</sequence>
<feature type="domain" description="CRAL-TRIO" evidence="2">
    <location>
        <begin position="200"/>
        <end position="273"/>
    </location>
</feature>
<dbReference type="Proteomes" id="UP001153069">
    <property type="component" value="Unassembled WGS sequence"/>
</dbReference>
<evidence type="ECO:0000313" key="3">
    <source>
        <dbReference type="EMBL" id="CAB9527661.1"/>
    </source>
</evidence>
<dbReference type="AlphaFoldDB" id="A0A9N8EUV8"/>
<evidence type="ECO:0000256" key="1">
    <source>
        <dbReference type="SAM" id="MobiDB-lite"/>
    </source>
</evidence>
<evidence type="ECO:0000259" key="2">
    <source>
        <dbReference type="Pfam" id="PF00650"/>
    </source>
</evidence>
<protein>
    <recommendedName>
        <fullName evidence="2">CRAL-TRIO domain-containing protein</fullName>
    </recommendedName>
</protein>
<dbReference type="OrthoDB" id="75724at2759"/>
<name>A0A9N8EUV8_9STRA</name>
<comment type="caution">
    <text evidence="3">The sequence shown here is derived from an EMBL/GenBank/DDBJ whole genome shotgun (WGS) entry which is preliminary data.</text>
</comment>
<dbReference type="InterPro" id="IPR036865">
    <property type="entry name" value="CRAL-TRIO_dom_sf"/>
</dbReference>
<dbReference type="SUPFAM" id="SSF52087">
    <property type="entry name" value="CRAL/TRIO domain"/>
    <property type="match status" value="1"/>
</dbReference>
<feature type="region of interest" description="Disordered" evidence="1">
    <location>
        <begin position="1"/>
        <end position="50"/>
    </location>
</feature>
<dbReference type="Gene3D" id="3.40.525.10">
    <property type="entry name" value="CRAL-TRIO lipid binding domain"/>
    <property type="match status" value="1"/>
</dbReference>
<proteinExistence type="predicted"/>
<dbReference type="EMBL" id="CAICTM010002039">
    <property type="protein sequence ID" value="CAB9527661.1"/>
    <property type="molecule type" value="Genomic_DNA"/>
</dbReference>
<dbReference type="Pfam" id="PF00650">
    <property type="entry name" value="CRAL_TRIO"/>
    <property type="match status" value="1"/>
</dbReference>
<organism evidence="3 4">
    <name type="scientific">Seminavis robusta</name>
    <dbReference type="NCBI Taxonomy" id="568900"/>
    <lineage>
        <taxon>Eukaryota</taxon>
        <taxon>Sar</taxon>
        <taxon>Stramenopiles</taxon>
        <taxon>Ochrophyta</taxon>
        <taxon>Bacillariophyta</taxon>
        <taxon>Bacillariophyceae</taxon>
        <taxon>Bacillariophycidae</taxon>
        <taxon>Naviculales</taxon>
        <taxon>Naviculaceae</taxon>
        <taxon>Seminavis</taxon>
    </lineage>
</organism>
<accession>A0A9N8EUV8</accession>
<dbReference type="InterPro" id="IPR001251">
    <property type="entry name" value="CRAL-TRIO_dom"/>
</dbReference>
<reference evidence="3" key="1">
    <citation type="submission" date="2020-06" db="EMBL/GenBank/DDBJ databases">
        <authorList>
            <consortium name="Plant Systems Biology data submission"/>
        </authorList>
    </citation>
    <scope>NUCLEOTIDE SEQUENCE</scope>
    <source>
        <strain evidence="3">D6</strain>
    </source>
</reference>
<keyword evidence="4" id="KW-1185">Reference proteome</keyword>
<evidence type="ECO:0000313" key="4">
    <source>
        <dbReference type="Proteomes" id="UP001153069"/>
    </source>
</evidence>